<dbReference type="EMBL" id="MPGH01000263">
    <property type="protein sequence ID" value="OLN81119.1"/>
    <property type="molecule type" value="Genomic_DNA"/>
</dbReference>
<dbReference type="InterPro" id="IPR016024">
    <property type="entry name" value="ARM-type_fold"/>
</dbReference>
<dbReference type="PANTHER" id="PTHR12891:SF0">
    <property type="entry name" value="MMS19 NUCLEOTIDE EXCISION REPAIR PROTEIN HOMOLOG"/>
    <property type="match status" value="1"/>
</dbReference>
<keyword evidence="1" id="KW-0234">DNA repair</keyword>
<comment type="subcellular location">
    <subcellularLocation>
        <location evidence="1">Nucleus</location>
    </subcellularLocation>
</comment>
<dbReference type="GO" id="GO:0005634">
    <property type="term" value="C:nucleus"/>
    <property type="evidence" value="ECO:0007669"/>
    <property type="project" value="UniProtKB-SubCell"/>
</dbReference>
<gene>
    <name evidence="3" type="ORF">CCHL11_09700</name>
</gene>
<feature type="domain" description="MMS19 N-terminal" evidence="2">
    <location>
        <begin position="70"/>
        <end position="331"/>
    </location>
</feature>
<dbReference type="AlphaFoldDB" id="A0A1Q8RA44"/>
<accession>A0A1Q8RA44</accession>
<proteinExistence type="inferred from homology"/>
<keyword evidence="1" id="KW-0539">Nucleus</keyword>
<keyword evidence="4" id="KW-1185">Reference proteome</keyword>
<dbReference type="InterPro" id="IPR029240">
    <property type="entry name" value="MMS19_N"/>
</dbReference>
<name>A0A1Q8RA44_9PEZI</name>
<dbReference type="GO" id="GO:0051604">
    <property type="term" value="P:protein maturation"/>
    <property type="evidence" value="ECO:0007669"/>
    <property type="project" value="UniProtKB-UniRule"/>
</dbReference>
<comment type="similarity">
    <text evidence="1">Belongs to the MET18/MMS19 family.</text>
</comment>
<dbReference type="SUPFAM" id="SSF48371">
    <property type="entry name" value="ARM repeat"/>
    <property type="match status" value="1"/>
</dbReference>
<dbReference type="Proteomes" id="UP000186583">
    <property type="component" value="Unassembled WGS sequence"/>
</dbReference>
<dbReference type="PANTHER" id="PTHR12891">
    <property type="entry name" value="DNA REPAIR/TRANSCRIPTION PROTEIN MET18/MMS19"/>
    <property type="match status" value="1"/>
</dbReference>
<comment type="caution">
    <text evidence="3">The sequence shown here is derived from an EMBL/GenBank/DDBJ whole genome shotgun (WGS) entry which is preliminary data.</text>
</comment>
<dbReference type="Pfam" id="PF14500">
    <property type="entry name" value="MMS19_N"/>
    <property type="match status" value="1"/>
</dbReference>
<keyword evidence="1" id="KW-0227">DNA damage</keyword>
<dbReference type="GO" id="GO:0006281">
    <property type="term" value="P:DNA repair"/>
    <property type="evidence" value="ECO:0007669"/>
    <property type="project" value="UniProtKB-UniRule"/>
</dbReference>
<protein>
    <recommendedName>
        <fullName evidence="1">MMS19 nucleotide excision repair protein</fullName>
    </recommendedName>
</protein>
<evidence type="ECO:0000259" key="2">
    <source>
        <dbReference type="Pfam" id="PF14500"/>
    </source>
</evidence>
<evidence type="ECO:0000313" key="4">
    <source>
        <dbReference type="Proteomes" id="UP000186583"/>
    </source>
</evidence>
<dbReference type="STRING" id="708187.A0A1Q8RA44"/>
<evidence type="ECO:0000313" key="3">
    <source>
        <dbReference type="EMBL" id="OLN81119.1"/>
    </source>
</evidence>
<reference evidence="3 4" key="1">
    <citation type="submission" date="2016-11" db="EMBL/GenBank/DDBJ databases">
        <title>Draft Genome Assembly of Colletotrichum chlorophyti a pathogen of herbaceous plants.</title>
        <authorList>
            <person name="Gan P."/>
            <person name="Narusaka M."/>
            <person name="Tsushima A."/>
            <person name="Narusaka Y."/>
            <person name="Takano Y."/>
            <person name="Shirasu K."/>
        </authorList>
    </citation>
    <scope>NUCLEOTIDE SEQUENCE [LARGE SCALE GENOMIC DNA]</scope>
    <source>
        <strain evidence="3 4">NTL11</strain>
    </source>
</reference>
<dbReference type="OrthoDB" id="342900at2759"/>
<dbReference type="GO" id="GO:0016226">
    <property type="term" value="P:iron-sulfur cluster assembly"/>
    <property type="evidence" value="ECO:0007669"/>
    <property type="project" value="UniProtKB-UniRule"/>
</dbReference>
<sequence>MADFRQLALEFVLSDDAERRSAITTEAAAAIQSAPRPSNPIARWVEAIRPWMPNQNEDQMDDGEDGESSGDVIARSKALSFLSGTLEHLDATFLKPDQVNLLIAFFGSMFKVDHKAGILPAAKALDRTFSMAAFQVSKANDIIQSVCSLGDDFKNQVSETRFAVYELIDHLISSQDIANELQYQHGATAGFITDLLHLCRNERDPRCLMTWFKILKTFLSEYSPASEVVDEIFNIFSAYFPISLRTSQHPSGITADDLKLALRDCFSAHYRVASKAIPSLLGRLDQPDSITVTVKVDILKTLTACLSKYDHVQQGVSPFVEKIWSSLKYEVRNGEVEDTINATLEVIRTIAKRLSGNELRDFALTVQRDCLEDLSNPIYTAPSGKLLISVHSAKPAAFALMIAPSVTHIKDNLRHTKSPDHTKNLLILLNSLLELRHALIGGDVELTAEDAEAFKSTEPMLVPLYNQAYLPPFHQALDAAAQKEQLAIGQQVIKGLGLMVCQRAAQTGKSTQHMLPEATILEICNDLANVILEAAETPSLAESRSDFTDEAVLAFQKVTMVYSPALKMLIDGVFKECDVYISSPETMSLAGLTSKLRKNIPKLAFVGCVEIPNQGDKFGNYVSVLTALLKNLQSMLDAKVPPQVWSVFASGIMTAMNYFRDAIQGVVPRLDTINFEDKRFHPDSWVKYVASRYPSLPRIDGETSDSDGDVETDSINALESISDQLHGEYIVVSLFVIRQLYRRATKIVSYNNDTELSLELSDDFTRKDLDEQNLEDQYLHFIGTMATSVISHMNYLEQTRLLLNEEVVTLFRGDDTFRTDNPNHPWANAELRDAMLRTFSPQQSYSMREPPIFPISGFNKGRTVVLSFGIVQPLHSLAVQRLVERGTAHQILIAGLLGRDHSATSKCRHIVTAILTVIANKYPVEKLDVIVNMMEHQINFAVGDGTLSDQLEQETGFLENEANRIRGEDTNTSRASLARSVYAVTAGILRRYQGNTLKRVFSAIHLGPASKTIGNILARNLEFIFAPQPVLSKAFYGEIKPLWLQRAYFELIKPMLPKAWPAGSNSPDDMLVAANYSIAVLAAVKHIPFAVYEDDVEDLIRIALCAIRYLPPLDDVQAGLSVLVEITEKSPDRAKPFLKSIIEACMSVFARAASQPTKGELQGVELSWMPQNYVPQVDSSHARAQCRSIVVRLLGVLPQLFEHRHLLDSAAHGRRMLSQASGDSVREVRKAALHARQNWENVH</sequence>
<dbReference type="GO" id="GO:0097361">
    <property type="term" value="C:cytosolic [4Fe-4S] assembly targeting complex"/>
    <property type="evidence" value="ECO:0007669"/>
    <property type="project" value="UniProtKB-UniRule"/>
</dbReference>
<evidence type="ECO:0000256" key="1">
    <source>
        <dbReference type="RuleBase" id="RU367072"/>
    </source>
</evidence>
<dbReference type="InterPro" id="IPR039920">
    <property type="entry name" value="MMS19"/>
</dbReference>
<organism evidence="3 4">
    <name type="scientific">Colletotrichum chlorophyti</name>
    <dbReference type="NCBI Taxonomy" id="708187"/>
    <lineage>
        <taxon>Eukaryota</taxon>
        <taxon>Fungi</taxon>
        <taxon>Dikarya</taxon>
        <taxon>Ascomycota</taxon>
        <taxon>Pezizomycotina</taxon>
        <taxon>Sordariomycetes</taxon>
        <taxon>Hypocreomycetidae</taxon>
        <taxon>Glomerellales</taxon>
        <taxon>Glomerellaceae</taxon>
        <taxon>Colletotrichum</taxon>
    </lineage>
</organism>
<comment type="function">
    <text evidence="1">Key component of the cytosolic iron-sulfur protein assembly (CIA) complex, a multiprotein complex that mediates the incorporation of iron-sulfur cluster into apoproteins specifically involved in DNA metabolism and genomic integrity. In the CIA complex, MMS19 acts as an adapter between early-acting CIA components and a subset of cellular target iron-sulfur proteins.</text>
</comment>